<keyword evidence="2" id="KW-1185">Reference proteome</keyword>
<dbReference type="InterPro" id="IPR007423">
    <property type="entry name" value="Sel_put"/>
</dbReference>
<dbReference type="EMBL" id="JBHDLJ010000007">
    <property type="protein sequence ID" value="MFB0834921.1"/>
    <property type="molecule type" value="Genomic_DNA"/>
</dbReference>
<sequence length="78" mass="8813">MAAESGAGPARPAGLVAAAVSVWGKVVWYFEGMLGADAYRKYLEHHERTHPGHAPLTERQFWREKMDWEDKNPQGRCC</sequence>
<organism evidence="1 2">
    <name type="scientific">Arthrobacter halodurans</name>
    <dbReference type="NCBI Taxonomy" id="516699"/>
    <lineage>
        <taxon>Bacteria</taxon>
        <taxon>Bacillati</taxon>
        <taxon>Actinomycetota</taxon>
        <taxon>Actinomycetes</taxon>
        <taxon>Micrococcales</taxon>
        <taxon>Micrococcaceae</taxon>
        <taxon>Arthrobacter</taxon>
    </lineage>
</organism>
<reference evidence="1 2" key="1">
    <citation type="submission" date="2024-09" db="EMBL/GenBank/DDBJ databases">
        <authorList>
            <person name="Salinas-Garcia M.A."/>
            <person name="Prieme A."/>
        </authorList>
    </citation>
    <scope>NUCLEOTIDE SEQUENCE [LARGE SCALE GENOMIC DNA]</scope>
    <source>
        <strain evidence="1 2">DSM 21081</strain>
    </source>
</reference>
<gene>
    <name evidence="1" type="ORF">ACETWP_10000</name>
</gene>
<protein>
    <submittedName>
        <fullName evidence="1">YbdD/YjiX family protein</fullName>
    </submittedName>
</protein>
<evidence type="ECO:0000313" key="1">
    <source>
        <dbReference type="EMBL" id="MFB0834921.1"/>
    </source>
</evidence>
<proteinExistence type="predicted"/>
<accession>A0ABV4UNR0</accession>
<comment type="caution">
    <text evidence="1">The sequence shown here is derived from an EMBL/GenBank/DDBJ whole genome shotgun (WGS) entry which is preliminary data.</text>
</comment>
<name>A0ABV4UNR0_9MICC</name>
<dbReference type="RefSeq" id="WP_373972096.1">
    <property type="nucleotide sequence ID" value="NZ_JBHDLJ010000007.1"/>
</dbReference>
<dbReference type="Proteomes" id="UP001575652">
    <property type="component" value="Unassembled WGS sequence"/>
</dbReference>
<dbReference type="Pfam" id="PF04328">
    <property type="entry name" value="Sel_put"/>
    <property type="match status" value="1"/>
</dbReference>
<evidence type="ECO:0000313" key="2">
    <source>
        <dbReference type="Proteomes" id="UP001575652"/>
    </source>
</evidence>